<evidence type="ECO:0000313" key="14">
    <source>
        <dbReference type="Proteomes" id="UP001153714"/>
    </source>
</evidence>
<keyword evidence="14" id="KW-1185">Reference proteome</keyword>
<keyword evidence="4" id="KW-0964">Secreted</keyword>
<dbReference type="PANTHER" id="PTHR11954">
    <property type="entry name" value="D-DOPACHROME DECARBOXYLASE"/>
    <property type="match status" value="1"/>
</dbReference>
<dbReference type="GO" id="GO:0005615">
    <property type="term" value="C:extracellular space"/>
    <property type="evidence" value="ECO:0007669"/>
    <property type="project" value="UniProtKB-KW"/>
</dbReference>
<evidence type="ECO:0000256" key="7">
    <source>
        <dbReference type="ARBA" id="ARBA00036823"/>
    </source>
</evidence>
<dbReference type="AlphaFoldDB" id="A0A9P0CBW4"/>
<comment type="similarity">
    <text evidence="2">Belongs to the MIF family.</text>
</comment>
<sequence length="117" mass="13080">MIYFYGIQRENIDRYICIVVCEAMVGDYLNFNFQYCAVSIIPDLPMSFGGTTDPCAIANLMSIGGLGVELNKKHAKVLFDLVEMELGIPSDRMYITFQNAPTSDVGYKGTTFHEIFG</sequence>
<reference evidence="13" key="1">
    <citation type="submission" date="2021-12" db="EMBL/GenBank/DDBJ databases">
        <authorList>
            <person name="King R."/>
        </authorList>
    </citation>
    <scope>NUCLEOTIDE SEQUENCE</scope>
</reference>
<dbReference type="GO" id="GO:0005125">
    <property type="term" value="F:cytokine activity"/>
    <property type="evidence" value="ECO:0007669"/>
    <property type="project" value="UniProtKB-KW"/>
</dbReference>
<accession>A0A9P0CBW4</accession>
<evidence type="ECO:0000256" key="11">
    <source>
        <dbReference type="ARBA" id="ARBA00041912"/>
    </source>
</evidence>
<evidence type="ECO:0000256" key="8">
    <source>
        <dbReference type="ARBA" id="ARBA00038932"/>
    </source>
</evidence>
<evidence type="ECO:0000256" key="5">
    <source>
        <dbReference type="ARBA" id="ARBA00023235"/>
    </source>
</evidence>
<dbReference type="PANTHER" id="PTHR11954:SF6">
    <property type="entry name" value="MACROPHAGE MIGRATION INHIBITORY FACTOR"/>
    <property type="match status" value="1"/>
</dbReference>
<organism evidence="13 14">
    <name type="scientific">Diatraea saccharalis</name>
    <name type="common">sugarcane borer</name>
    <dbReference type="NCBI Taxonomy" id="40085"/>
    <lineage>
        <taxon>Eukaryota</taxon>
        <taxon>Metazoa</taxon>
        <taxon>Ecdysozoa</taxon>
        <taxon>Arthropoda</taxon>
        <taxon>Hexapoda</taxon>
        <taxon>Insecta</taxon>
        <taxon>Pterygota</taxon>
        <taxon>Neoptera</taxon>
        <taxon>Endopterygota</taxon>
        <taxon>Lepidoptera</taxon>
        <taxon>Glossata</taxon>
        <taxon>Ditrysia</taxon>
        <taxon>Pyraloidea</taxon>
        <taxon>Crambidae</taxon>
        <taxon>Crambinae</taxon>
        <taxon>Diatraea</taxon>
    </lineage>
</organism>
<dbReference type="GO" id="GO:0004167">
    <property type="term" value="F:dopachrome isomerase activity"/>
    <property type="evidence" value="ECO:0007669"/>
    <property type="project" value="UniProtKB-EC"/>
</dbReference>
<dbReference type="EC" id="5.3.2.1" evidence="9"/>
<keyword evidence="5" id="KW-0413">Isomerase</keyword>
<comment type="subcellular location">
    <subcellularLocation>
        <location evidence="1">Secreted</location>
    </subcellularLocation>
</comment>
<evidence type="ECO:0000256" key="2">
    <source>
        <dbReference type="ARBA" id="ARBA00005851"/>
    </source>
</evidence>
<evidence type="ECO:0000256" key="1">
    <source>
        <dbReference type="ARBA" id="ARBA00004613"/>
    </source>
</evidence>
<gene>
    <name evidence="13" type="ORF">DIATSA_LOCUS9113</name>
</gene>
<dbReference type="EMBL" id="OU893334">
    <property type="protein sequence ID" value="CAH0758702.1"/>
    <property type="molecule type" value="Genomic_DNA"/>
</dbReference>
<evidence type="ECO:0000256" key="3">
    <source>
        <dbReference type="ARBA" id="ARBA00022514"/>
    </source>
</evidence>
<comment type="catalytic activity">
    <reaction evidence="6">
        <text>3-phenylpyruvate = enol-phenylpyruvate</text>
        <dbReference type="Rhea" id="RHEA:17097"/>
        <dbReference type="ChEBI" id="CHEBI:16815"/>
        <dbReference type="ChEBI" id="CHEBI:18005"/>
        <dbReference type="EC" id="5.3.2.1"/>
    </reaction>
</comment>
<reference evidence="13" key="2">
    <citation type="submission" date="2022-10" db="EMBL/GenBank/DDBJ databases">
        <authorList>
            <consortium name="ENA_rothamsted_submissions"/>
            <consortium name="culmorum"/>
            <person name="King R."/>
        </authorList>
    </citation>
    <scope>NUCLEOTIDE SEQUENCE</scope>
</reference>
<proteinExistence type="inferred from homology"/>
<protein>
    <recommendedName>
        <fullName evidence="12">L-dopachrome isomerase</fullName>
        <ecNumber evidence="9">5.3.2.1</ecNumber>
        <ecNumber evidence="8">5.3.3.12</ecNumber>
    </recommendedName>
    <alternativeName>
        <fullName evidence="10">L-dopachrome tautomerase</fullName>
    </alternativeName>
    <alternativeName>
        <fullName evidence="11">Phenylpyruvate tautomerase</fullName>
    </alternativeName>
</protein>
<evidence type="ECO:0000256" key="12">
    <source>
        <dbReference type="ARBA" id="ARBA00042730"/>
    </source>
</evidence>
<dbReference type="OrthoDB" id="255819at2759"/>
<keyword evidence="3" id="KW-0202">Cytokine</keyword>
<name>A0A9P0CBW4_9NEOP</name>
<dbReference type="InterPro" id="IPR019829">
    <property type="entry name" value="Macrophage_inhib_fac_CS"/>
</dbReference>
<dbReference type="SUPFAM" id="SSF55331">
    <property type="entry name" value="Tautomerase/MIF"/>
    <property type="match status" value="1"/>
</dbReference>
<evidence type="ECO:0000256" key="6">
    <source>
        <dbReference type="ARBA" id="ARBA00036735"/>
    </source>
</evidence>
<evidence type="ECO:0000256" key="4">
    <source>
        <dbReference type="ARBA" id="ARBA00022525"/>
    </source>
</evidence>
<comment type="catalytic activity">
    <reaction evidence="7">
        <text>L-dopachrome = 5,6-dihydroxyindole-2-carboxylate</text>
        <dbReference type="Rhea" id="RHEA:13041"/>
        <dbReference type="ChEBI" id="CHEBI:16875"/>
        <dbReference type="ChEBI" id="CHEBI:57509"/>
        <dbReference type="EC" id="5.3.3.12"/>
    </reaction>
</comment>
<evidence type="ECO:0000256" key="9">
    <source>
        <dbReference type="ARBA" id="ARBA00039086"/>
    </source>
</evidence>
<dbReference type="GO" id="GO:0050178">
    <property type="term" value="F:phenylpyruvate tautomerase activity"/>
    <property type="evidence" value="ECO:0007669"/>
    <property type="project" value="UniProtKB-EC"/>
</dbReference>
<dbReference type="Pfam" id="PF01187">
    <property type="entry name" value="MIF"/>
    <property type="match status" value="1"/>
</dbReference>
<dbReference type="EC" id="5.3.3.12" evidence="8"/>
<dbReference type="Proteomes" id="UP001153714">
    <property type="component" value="Chromosome 3"/>
</dbReference>
<evidence type="ECO:0000313" key="13">
    <source>
        <dbReference type="EMBL" id="CAH0758702.1"/>
    </source>
</evidence>
<dbReference type="InterPro" id="IPR001398">
    <property type="entry name" value="Macrophage_inhib_fac"/>
</dbReference>
<dbReference type="InterPro" id="IPR014347">
    <property type="entry name" value="Tautomerase/MIF_sf"/>
</dbReference>
<dbReference type="PROSITE" id="PS01158">
    <property type="entry name" value="MIF"/>
    <property type="match status" value="1"/>
</dbReference>
<dbReference type="Gene3D" id="3.30.429.10">
    <property type="entry name" value="Macrophage Migration Inhibitory Factor"/>
    <property type="match status" value="1"/>
</dbReference>
<evidence type="ECO:0000256" key="10">
    <source>
        <dbReference type="ARBA" id="ARBA00041631"/>
    </source>
</evidence>